<evidence type="ECO:0000256" key="11">
    <source>
        <dbReference type="ARBA" id="ARBA00048366"/>
    </source>
</evidence>
<gene>
    <name evidence="13" type="ORF">MNBD_ACTINO02-955</name>
</gene>
<dbReference type="PANTHER" id="PTHR17490">
    <property type="entry name" value="SUA5"/>
    <property type="match status" value="1"/>
</dbReference>
<evidence type="ECO:0000256" key="5">
    <source>
        <dbReference type="ARBA" id="ARBA00022679"/>
    </source>
</evidence>
<dbReference type="PANTHER" id="PTHR17490:SF16">
    <property type="entry name" value="THREONYLCARBAMOYL-AMP SYNTHASE"/>
    <property type="match status" value="1"/>
</dbReference>
<evidence type="ECO:0000256" key="2">
    <source>
        <dbReference type="ARBA" id="ARBA00007663"/>
    </source>
</evidence>
<evidence type="ECO:0000256" key="7">
    <source>
        <dbReference type="ARBA" id="ARBA00022695"/>
    </source>
</evidence>
<dbReference type="GO" id="GO:0061710">
    <property type="term" value="F:L-threonylcarbamoyladenylate synthase"/>
    <property type="evidence" value="ECO:0007669"/>
    <property type="project" value="UniProtKB-EC"/>
</dbReference>
<evidence type="ECO:0000256" key="10">
    <source>
        <dbReference type="ARBA" id="ARBA00029774"/>
    </source>
</evidence>
<comment type="catalytic activity">
    <reaction evidence="11">
        <text>L-threonine + hydrogencarbonate + ATP = L-threonylcarbamoyladenylate + diphosphate + H2O</text>
        <dbReference type="Rhea" id="RHEA:36407"/>
        <dbReference type="ChEBI" id="CHEBI:15377"/>
        <dbReference type="ChEBI" id="CHEBI:17544"/>
        <dbReference type="ChEBI" id="CHEBI:30616"/>
        <dbReference type="ChEBI" id="CHEBI:33019"/>
        <dbReference type="ChEBI" id="CHEBI:57926"/>
        <dbReference type="ChEBI" id="CHEBI:73682"/>
        <dbReference type="EC" id="2.7.7.87"/>
    </reaction>
</comment>
<sequence>MTIDGAVAALGRGEIIGLPTDTLYGLAVDPFREEAIEAMYDLKGRKNKKPLALLVADIEQAMRVAELTDRALELADRHWPGGLTMVLNRLGSVPDWIGDAKARTVGVRCPDHPAALALLRRTGPLAVTSANLSGRHSAVDHVEAKDQFGDTVGYYVEGTAPGGQASTVLDLTLPSPLILRAGPVKGA</sequence>
<evidence type="ECO:0000259" key="12">
    <source>
        <dbReference type="PROSITE" id="PS51163"/>
    </source>
</evidence>
<dbReference type="GO" id="GO:0005737">
    <property type="term" value="C:cytoplasm"/>
    <property type="evidence" value="ECO:0007669"/>
    <property type="project" value="UniProtKB-SubCell"/>
</dbReference>
<dbReference type="EMBL" id="UOEK01000193">
    <property type="protein sequence ID" value="VAW00736.1"/>
    <property type="molecule type" value="Genomic_DNA"/>
</dbReference>
<keyword evidence="7 13" id="KW-0548">Nucleotidyltransferase</keyword>
<dbReference type="SUPFAM" id="SSF55821">
    <property type="entry name" value="YrdC/RibB"/>
    <property type="match status" value="1"/>
</dbReference>
<dbReference type="Pfam" id="PF01300">
    <property type="entry name" value="Sua5_yciO_yrdC"/>
    <property type="match status" value="1"/>
</dbReference>
<evidence type="ECO:0000256" key="9">
    <source>
        <dbReference type="ARBA" id="ARBA00022840"/>
    </source>
</evidence>
<dbReference type="GO" id="GO:0005524">
    <property type="term" value="F:ATP binding"/>
    <property type="evidence" value="ECO:0007669"/>
    <property type="project" value="UniProtKB-KW"/>
</dbReference>
<feature type="domain" description="YrdC-like" evidence="12">
    <location>
        <begin position="1"/>
        <end position="184"/>
    </location>
</feature>
<evidence type="ECO:0000256" key="8">
    <source>
        <dbReference type="ARBA" id="ARBA00022741"/>
    </source>
</evidence>
<proteinExistence type="inferred from homology"/>
<dbReference type="Gene3D" id="3.90.870.10">
    <property type="entry name" value="DHBP synthase"/>
    <property type="match status" value="1"/>
</dbReference>
<keyword evidence="8" id="KW-0547">Nucleotide-binding</keyword>
<evidence type="ECO:0000256" key="3">
    <source>
        <dbReference type="ARBA" id="ARBA00012584"/>
    </source>
</evidence>
<dbReference type="NCBIfam" id="TIGR00057">
    <property type="entry name" value="L-threonylcarbamoyladenylate synthase"/>
    <property type="match status" value="1"/>
</dbReference>
<comment type="similarity">
    <text evidence="2">Belongs to the SUA5 family.</text>
</comment>
<dbReference type="GO" id="GO:0000049">
    <property type="term" value="F:tRNA binding"/>
    <property type="evidence" value="ECO:0007669"/>
    <property type="project" value="TreeGrafter"/>
</dbReference>
<dbReference type="InterPro" id="IPR050156">
    <property type="entry name" value="TC-AMP_synthase_SUA5"/>
</dbReference>
<dbReference type="GO" id="GO:0003725">
    <property type="term" value="F:double-stranded RNA binding"/>
    <property type="evidence" value="ECO:0007669"/>
    <property type="project" value="InterPro"/>
</dbReference>
<evidence type="ECO:0000256" key="4">
    <source>
        <dbReference type="ARBA" id="ARBA00022490"/>
    </source>
</evidence>
<organism evidence="13">
    <name type="scientific">hydrothermal vent metagenome</name>
    <dbReference type="NCBI Taxonomy" id="652676"/>
    <lineage>
        <taxon>unclassified sequences</taxon>
        <taxon>metagenomes</taxon>
        <taxon>ecological metagenomes</taxon>
    </lineage>
</organism>
<keyword evidence="5 13" id="KW-0808">Transferase</keyword>
<dbReference type="EC" id="2.7.7.87" evidence="3"/>
<dbReference type="PROSITE" id="PS51163">
    <property type="entry name" value="YRDC"/>
    <property type="match status" value="1"/>
</dbReference>
<keyword evidence="9" id="KW-0067">ATP-binding</keyword>
<dbReference type="InterPro" id="IPR017945">
    <property type="entry name" value="DHBP_synth_RibB-like_a/b_dom"/>
</dbReference>
<keyword evidence="6" id="KW-0819">tRNA processing</keyword>
<reference evidence="13" key="1">
    <citation type="submission" date="2018-06" db="EMBL/GenBank/DDBJ databases">
        <authorList>
            <person name="Zhirakovskaya E."/>
        </authorList>
    </citation>
    <scope>NUCLEOTIDE SEQUENCE</scope>
</reference>
<name>A0A3B0T191_9ZZZZ</name>
<dbReference type="GO" id="GO:0008033">
    <property type="term" value="P:tRNA processing"/>
    <property type="evidence" value="ECO:0007669"/>
    <property type="project" value="UniProtKB-KW"/>
</dbReference>
<keyword evidence="4" id="KW-0963">Cytoplasm</keyword>
<evidence type="ECO:0000256" key="1">
    <source>
        <dbReference type="ARBA" id="ARBA00004496"/>
    </source>
</evidence>
<comment type="subcellular location">
    <subcellularLocation>
        <location evidence="1">Cytoplasm</location>
    </subcellularLocation>
</comment>
<dbReference type="GO" id="GO:0006450">
    <property type="term" value="P:regulation of translational fidelity"/>
    <property type="evidence" value="ECO:0007669"/>
    <property type="project" value="TreeGrafter"/>
</dbReference>
<accession>A0A3B0T191</accession>
<protein>
    <recommendedName>
        <fullName evidence="10">L-threonylcarbamoyladenylate synthase</fullName>
        <ecNumber evidence="3">2.7.7.87</ecNumber>
    </recommendedName>
    <alternativeName>
        <fullName evidence="10">L-threonylcarbamoyladenylate synthase</fullName>
    </alternativeName>
</protein>
<dbReference type="InterPro" id="IPR006070">
    <property type="entry name" value="Sua5-like_dom"/>
</dbReference>
<evidence type="ECO:0000256" key="6">
    <source>
        <dbReference type="ARBA" id="ARBA00022694"/>
    </source>
</evidence>
<evidence type="ECO:0000313" key="13">
    <source>
        <dbReference type="EMBL" id="VAW00736.1"/>
    </source>
</evidence>
<dbReference type="AlphaFoldDB" id="A0A3B0T191"/>